<protein>
    <recommendedName>
        <fullName evidence="3">Carboxymuconolactone decarboxylase-like domain-containing protein</fullName>
    </recommendedName>
</protein>
<dbReference type="PANTHER" id="PTHR35446">
    <property type="entry name" value="SI:CH211-175M2.5"/>
    <property type="match status" value="1"/>
</dbReference>
<proteinExistence type="predicted"/>
<name>A0A2G0CEA8_9BACT</name>
<dbReference type="SUPFAM" id="SSF69118">
    <property type="entry name" value="AhpD-like"/>
    <property type="match status" value="2"/>
</dbReference>
<dbReference type="EMBL" id="PDLO01000004">
    <property type="protein sequence ID" value="PHK98309.1"/>
    <property type="molecule type" value="Genomic_DNA"/>
</dbReference>
<reference evidence="1 2" key="1">
    <citation type="submission" date="2017-10" db="EMBL/GenBank/DDBJ databases">
        <title>The draft genome sequence of Lewinella marina KCTC 32374.</title>
        <authorList>
            <person name="Wang K."/>
        </authorList>
    </citation>
    <scope>NUCLEOTIDE SEQUENCE [LARGE SCALE GENOMIC DNA]</scope>
    <source>
        <strain evidence="1 2">MKG-38</strain>
    </source>
</reference>
<dbReference type="Proteomes" id="UP000226437">
    <property type="component" value="Unassembled WGS sequence"/>
</dbReference>
<accession>A0A2G0CEA8</accession>
<dbReference type="InterPro" id="IPR029032">
    <property type="entry name" value="AhpD-like"/>
</dbReference>
<gene>
    <name evidence="1" type="ORF">CGL56_11445</name>
</gene>
<sequence length="355" mass="39950">MVAPTPNTEVEREIRNHLGFPLNSIAYLVPVPWVAWTLATNMQQVAHISGRLTDLITLIVSMENSCRHCYGATRSILRLTGYSEKRISQLEEDLYQSELDERTLTALSFARKCARSDPRPDASDLAGLAGAGYSREAIAEVAYVATNACYSNRLATILAIPPNDIEQLEKNPLSRLLRPLVRVLLEKFITRAQRKNVSKFQPRAAQPGTPRLGGKLIDALHGSPTAPMLECILEECWQSPHLSRRTKALTFVVVAQALNCPVCTTEGRQLMELEGWRRDDIDHLLRYLSSDQLTPFEARFIHFARDTVNYKVPDIQYTARRFVAGLKKEEIIEICGLVALANWVARLSIILEQSR</sequence>
<comment type="caution">
    <text evidence="1">The sequence shown here is derived from an EMBL/GenBank/DDBJ whole genome shotgun (WGS) entry which is preliminary data.</text>
</comment>
<dbReference type="AlphaFoldDB" id="A0A2G0CEA8"/>
<keyword evidence="2" id="KW-1185">Reference proteome</keyword>
<evidence type="ECO:0000313" key="2">
    <source>
        <dbReference type="Proteomes" id="UP000226437"/>
    </source>
</evidence>
<evidence type="ECO:0008006" key="3">
    <source>
        <dbReference type="Google" id="ProtNLM"/>
    </source>
</evidence>
<evidence type="ECO:0000313" key="1">
    <source>
        <dbReference type="EMBL" id="PHK98309.1"/>
    </source>
</evidence>
<dbReference type="PANTHER" id="PTHR35446:SF2">
    <property type="entry name" value="CARBOXYMUCONOLACTONE DECARBOXYLASE-LIKE DOMAIN-CONTAINING PROTEIN"/>
    <property type="match status" value="1"/>
</dbReference>
<dbReference type="Gene3D" id="1.20.1290.10">
    <property type="entry name" value="AhpD-like"/>
    <property type="match status" value="2"/>
</dbReference>
<organism evidence="1 2">
    <name type="scientific">Neolewinella marina</name>
    <dbReference type="NCBI Taxonomy" id="438751"/>
    <lineage>
        <taxon>Bacteria</taxon>
        <taxon>Pseudomonadati</taxon>
        <taxon>Bacteroidota</taxon>
        <taxon>Saprospiria</taxon>
        <taxon>Saprospirales</taxon>
        <taxon>Lewinellaceae</taxon>
        <taxon>Neolewinella</taxon>
    </lineage>
</organism>